<dbReference type="PANTHER" id="PTHR10462:SF53">
    <property type="entry name" value="HISTO-BLOOD GROUP ABO SYSTEM TRANSFERASE 1-LIKE"/>
    <property type="match status" value="1"/>
</dbReference>
<dbReference type="SUPFAM" id="SSF53448">
    <property type="entry name" value="Nucleotide-diphospho-sugar transferases"/>
    <property type="match status" value="1"/>
</dbReference>
<name>A0A921IMC1_9FIRM</name>
<organism evidence="5 6">
    <name type="scientific">Subdoligranulum variabile</name>
    <dbReference type="NCBI Taxonomy" id="214851"/>
    <lineage>
        <taxon>Bacteria</taxon>
        <taxon>Bacillati</taxon>
        <taxon>Bacillota</taxon>
        <taxon>Clostridia</taxon>
        <taxon>Eubacteriales</taxon>
        <taxon>Oscillospiraceae</taxon>
        <taxon>Subdoligranulum</taxon>
    </lineage>
</organism>
<dbReference type="Gene3D" id="3.90.550.10">
    <property type="entry name" value="Spore Coat Polysaccharide Biosynthesis Protein SpsA, Chain A"/>
    <property type="match status" value="1"/>
</dbReference>
<dbReference type="InterPro" id="IPR005076">
    <property type="entry name" value="Glyco_trans_6"/>
</dbReference>
<comment type="caution">
    <text evidence="5">The sequence shown here is derived from an EMBL/GenBank/DDBJ whole genome shotgun (WGS) entry which is preliminary data.</text>
</comment>
<evidence type="ECO:0000256" key="4">
    <source>
        <dbReference type="ARBA" id="ARBA00022679"/>
    </source>
</evidence>
<evidence type="ECO:0000256" key="3">
    <source>
        <dbReference type="ARBA" id="ARBA00022676"/>
    </source>
</evidence>
<comment type="cofactor">
    <cofactor evidence="1">
        <name>Mn(2+)</name>
        <dbReference type="ChEBI" id="CHEBI:29035"/>
    </cofactor>
</comment>
<evidence type="ECO:0000256" key="1">
    <source>
        <dbReference type="ARBA" id="ARBA00001936"/>
    </source>
</evidence>
<dbReference type="Proteomes" id="UP000782880">
    <property type="component" value="Unassembled WGS sequence"/>
</dbReference>
<dbReference type="InterPro" id="IPR029044">
    <property type="entry name" value="Nucleotide-diphossugar_trans"/>
</dbReference>
<dbReference type="Pfam" id="PF03414">
    <property type="entry name" value="Glyco_transf_6"/>
    <property type="match status" value="1"/>
</dbReference>
<dbReference type="GO" id="GO:0005975">
    <property type="term" value="P:carbohydrate metabolic process"/>
    <property type="evidence" value="ECO:0007669"/>
    <property type="project" value="InterPro"/>
</dbReference>
<accession>A0A921IMC1</accession>
<gene>
    <name evidence="5" type="ORF">K8V20_11900</name>
</gene>
<sequence>MKQPRVAVLYLCTGSYRVFWHDFYPNFKEYFLPDCERTFYVFTDAETIDYEDQPDVRRIPQQALPWPYSTMQRFDAFLGQADRLAGYDYLFFANANLRCLRDVTAGELLPDAARGQVLTVVCHLPYYGKNPIFHPYERRRKSRAGIPYNCGTWYVAGGLNGGQSAAYLDLCRELKARTDEDLSHGVIARFHDESQLNRLVAEQPGRFRILGPEYCTPEETPTGQEAIRIMQKSRYIKVDPVRTASRPQNLLQRKWEAFCLNWLPYLWWARDTLLRRRVENNTKEDSV</sequence>
<dbReference type="EMBL" id="DYVE01000304">
    <property type="protein sequence ID" value="HJG29331.1"/>
    <property type="molecule type" value="Genomic_DNA"/>
</dbReference>
<reference evidence="5" key="1">
    <citation type="journal article" date="2021" name="PeerJ">
        <title>Extensive microbial diversity within the chicken gut microbiome revealed by metagenomics and culture.</title>
        <authorList>
            <person name="Gilroy R."/>
            <person name="Ravi A."/>
            <person name="Getino M."/>
            <person name="Pursley I."/>
            <person name="Horton D.L."/>
            <person name="Alikhan N.F."/>
            <person name="Baker D."/>
            <person name="Gharbi K."/>
            <person name="Hall N."/>
            <person name="Watson M."/>
            <person name="Adriaenssens E.M."/>
            <person name="Foster-Nyarko E."/>
            <person name="Jarju S."/>
            <person name="Secka A."/>
            <person name="Antonio M."/>
            <person name="Oren A."/>
            <person name="Chaudhuri R.R."/>
            <person name="La Ragione R."/>
            <person name="Hildebrand F."/>
            <person name="Pallen M.J."/>
        </authorList>
    </citation>
    <scope>NUCLEOTIDE SEQUENCE</scope>
    <source>
        <strain evidence="5">ChiBcec21-2208</strain>
    </source>
</reference>
<keyword evidence="4" id="KW-0808">Transferase</keyword>
<proteinExistence type="inferred from homology"/>
<dbReference type="GO" id="GO:0016758">
    <property type="term" value="F:hexosyltransferase activity"/>
    <property type="evidence" value="ECO:0007669"/>
    <property type="project" value="InterPro"/>
</dbReference>
<dbReference type="GO" id="GO:0016020">
    <property type="term" value="C:membrane"/>
    <property type="evidence" value="ECO:0007669"/>
    <property type="project" value="InterPro"/>
</dbReference>
<evidence type="ECO:0008006" key="7">
    <source>
        <dbReference type="Google" id="ProtNLM"/>
    </source>
</evidence>
<protein>
    <recommendedName>
        <fullName evidence="7">Glycosyl transferase family 6</fullName>
    </recommendedName>
</protein>
<comment type="similarity">
    <text evidence="2">Belongs to the glycosyltransferase 6 family.</text>
</comment>
<evidence type="ECO:0000313" key="6">
    <source>
        <dbReference type="Proteomes" id="UP000782880"/>
    </source>
</evidence>
<reference evidence="5" key="2">
    <citation type="submission" date="2021-09" db="EMBL/GenBank/DDBJ databases">
        <authorList>
            <person name="Gilroy R."/>
        </authorList>
    </citation>
    <scope>NUCLEOTIDE SEQUENCE</scope>
    <source>
        <strain evidence="5">ChiBcec21-2208</strain>
    </source>
</reference>
<evidence type="ECO:0000256" key="2">
    <source>
        <dbReference type="ARBA" id="ARBA00010413"/>
    </source>
</evidence>
<evidence type="ECO:0000313" key="5">
    <source>
        <dbReference type="EMBL" id="HJG29331.1"/>
    </source>
</evidence>
<keyword evidence="3" id="KW-0328">Glycosyltransferase</keyword>
<dbReference type="AlphaFoldDB" id="A0A921IMC1"/>
<dbReference type="PANTHER" id="PTHR10462">
    <property type="entry name" value="GLYCOSYLTRANSFERASE-RELATED"/>
    <property type="match status" value="1"/>
</dbReference>